<dbReference type="RefSeq" id="WP_136735463.1">
    <property type="nucleotide sequence ID" value="NZ_SWDB01000014.1"/>
</dbReference>
<dbReference type="AlphaFoldDB" id="A0A4U1B5M2"/>
<keyword evidence="1" id="KW-0645">Protease</keyword>
<dbReference type="PANTHER" id="PTHR46112:SF3">
    <property type="entry name" value="AMINOPEPTIDASE YPDF"/>
    <property type="match status" value="1"/>
</dbReference>
<dbReference type="GO" id="GO:0008237">
    <property type="term" value="F:metallopeptidase activity"/>
    <property type="evidence" value="ECO:0007669"/>
    <property type="project" value="UniProtKB-KW"/>
</dbReference>
<dbReference type="InterPro" id="IPR000994">
    <property type="entry name" value="Pept_M24"/>
</dbReference>
<keyword evidence="3" id="KW-0378">Hydrolase</keyword>
<keyword evidence="9" id="KW-1185">Reference proteome</keyword>
<dbReference type="EMBL" id="SWDB01000014">
    <property type="protein sequence ID" value="TKB45757.1"/>
    <property type="molecule type" value="Genomic_DNA"/>
</dbReference>
<proteinExistence type="inferred from homology"/>
<dbReference type="PANTHER" id="PTHR46112">
    <property type="entry name" value="AMINOPEPTIDASE"/>
    <property type="match status" value="1"/>
</dbReference>
<dbReference type="SUPFAM" id="SSF55920">
    <property type="entry name" value="Creatinase/aminopeptidase"/>
    <property type="match status" value="1"/>
</dbReference>
<gene>
    <name evidence="8" type="ORF">E8M12_07500</name>
</gene>
<dbReference type="InterPro" id="IPR036005">
    <property type="entry name" value="Creatinase/aminopeptidase-like"/>
</dbReference>
<accession>A0A4U1B5M2</accession>
<evidence type="ECO:0000256" key="5">
    <source>
        <dbReference type="RuleBase" id="RU000590"/>
    </source>
</evidence>
<dbReference type="SUPFAM" id="SSF53092">
    <property type="entry name" value="Creatinase/prolidase N-terminal domain"/>
    <property type="match status" value="1"/>
</dbReference>
<dbReference type="InterPro" id="IPR050659">
    <property type="entry name" value="Peptidase_M24B"/>
</dbReference>
<dbReference type="OrthoDB" id="9761809at2"/>
<evidence type="ECO:0000256" key="2">
    <source>
        <dbReference type="ARBA" id="ARBA00022723"/>
    </source>
</evidence>
<keyword evidence="4" id="KW-0482">Metalloprotease</keyword>
<name>A0A4U1B5M2_9GAMM</name>
<organism evidence="8 9">
    <name type="scientific">Thalassotalea mangrovi</name>
    <dbReference type="NCBI Taxonomy" id="2572245"/>
    <lineage>
        <taxon>Bacteria</taxon>
        <taxon>Pseudomonadati</taxon>
        <taxon>Pseudomonadota</taxon>
        <taxon>Gammaproteobacteria</taxon>
        <taxon>Alteromonadales</taxon>
        <taxon>Colwelliaceae</taxon>
        <taxon>Thalassotalea</taxon>
    </lineage>
</organism>
<dbReference type="Gene3D" id="3.40.350.10">
    <property type="entry name" value="Creatinase/prolidase N-terminal domain"/>
    <property type="match status" value="1"/>
</dbReference>
<dbReference type="GO" id="GO:0046872">
    <property type="term" value="F:metal ion binding"/>
    <property type="evidence" value="ECO:0007669"/>
    <property type="project" value="UniProtKB-KW"/>
</dbReference>
<comment type="similarity">
    <text evidence="5">Belongs to the peptidase M24B family.</text>
</comment>
<dbReference type="Pfam" id="PF01321">
    <property type="entry name" value="Creatinase_N"/>
    <property type="match status" value="1"/>
</dbReference>
<sequence>MNNHYGIGGSTAAEQLAALSDMCEDLQGISHDEFRERIGRAQAIMRENNIAAVYLNAGSNLSYFTGTNWYPSERMVGAILPASGEIEYIAPFFEIDTLQQYMAIKGKVHGWHEHESPYHTFLTVLQTAGIEQGSIAFDESTPFFITNGISQLTKDYQWQDAKVVTAGCRMHKSAQEIAILQHAKDITLKVQQAAAKILYPGISVTEVEQFIDAAHRKLGAHNGSYFCIVLFGEDTAYPHGVANPKTLAENDMVLIDTGCELFGYHSDITRSYVFGEASARQREVWQHEKTAQLTAFAAAKLNHPCADVDNAARQYLASVGYGPEYQLPGLPHRTGHGIGLDIHEWPYLVGNEQTPLAAGMCFSNEPMLCVPGEFGVRLEDHFYMTDSGPKWFTEPSHSIDNPFGYGIE</sequence>
<evidence type="ECO:0000259" key="6">
    <source>
        <dbReference type="Pfam" id="PF00557"/>
    </source>
</evidence>
<dbReference type="Proteomes" id="UP000307999">
    <property type="component" value="Unassembled WGS sequence"/>
</dbReference>
<protein>
    <submittedName>
        <fullName evidence="8">Aminopeptidase P family protein</fullName>
    </submittedName>
</protein>
<dbReference type="Gene3D" id="3.90.230.10">
    <property type="entry name" value="Creatinase/methionine aminopeptidase superfamily"/>
    <property type="match status" value="1"/>
</dbReference>
<keyword evidence="2 5" id="KW-0479">Metal-binding</keyword>
<dbReference type="Pfam" id="PF00557">
    <property type="entry name" value="Peptidase_M24"/>
    <property type="match status" value="1"/>
</dbReference>
<dbReference type="InterPro" id="IPR000587">
    <property type="entry name" value="Creatinase_N"/>
</dbReference>
<evidence type="ECO:0000259" key="7">
    <source>
        <dbReference type="Pfam" id="PF01321"/>
    </source>
</evidence>
<keyword evidence="8" id="KW-0031">Aminopeptidase</keyword>
<dbReference type="InterPro" id="IPR001131">
    <property type="entry name" value="Peptidase_M24B_aminopep-P_CS"/>
</dbReference>
<dbReference type="GO" id="GO:0006508">
    <property type="term" value="P:proteolysis"/>
    <property type="evidence" value="ECO:0007669"/>
    <property type="project" value="UniProtKB-KW"/>
</dbReference>
<evidence type="ECO:0000256" key="3">
    <source>
        <dbReference type="ARBA" id="ARBA00022801"/>
    </source>
</evidence>
<feature type="domain" description="Creatinase N-terminal" evidence="7">
    <location>
        <begin position="37"/>
        <end position="170"/>
    </location>
</feature>
<dbReference type="InterPro" id="IPR029149">
    <property type="entry name" value="Creatin/AminoP/Spt16_N"/>
</dbReference>
<evidence type="ECO:0000313" key="9">
    <source>
        <dbReference type="Proteomes" id="UP000307999"/>
    </source>
</evidence>
<evidence type="ECO:0000256" key="4">
    <source>
        <dbReference type="ARBA" id="ARBA00023049"/>
    </source>
</evidence>
<comment type="caution">
    <text evidence="8">The sequence shown here is derived from an EMBL/GenBank/DDBJ whole genome shotgun (WGS) entry which is preliminary data.</text>
</comment>
<dbReference type="PROSITE" id="PS00491">
    <property type="entry name" value="PROLINE_PEPTIDASE"/>
    <property type="match status" value="1"/>
</dbReference>
<dbReference type="GO" id="GO:0004177">
    <property type="term" value="F:aminopeptidase activity"/>
    <property type="evidence" value="ECO:0007669"/>
    <property type="project" value="UniProtKB-KW"/>
</dbReference>
<evidence type="ECO:0000313" key="8">
    <source>
        <dbReference type="EMBL" id="TKB45757.1"/>
    </source>
</evidence>
<feature type="domain" description="Peptidase M24" evidence="6">
    <location>
        <begin position="180"/>
        <end position="386"/>
    </location>
</feature>
<reference evidence="8 9" key="1">
    <citation type="submission" date="2019-04" db="EMBL/GenBank/DDBJ databases">
        <title>Thalassotalea guangxiensis sp. nov., isolated from sediment of the coastal wetland.</title>
        <authorList>
            <person name="Zheng S."/>
            <person name="Zhang D."/>
        </authorList>
    </citation>
    <scope>NUCLEOTIDE SEQUENCE [LARGE SCALE GENOMIC DNA]</scope>
    <source>
        <strain evidence="8 9">ZS-4</strain>
    </source>
</reference>
<evidence type="ECO:0000256" key="1">
    <source>
        <dbReference type="ARBA" id="ARBA00022670"/>
    </source>
</evidence>